<accession>A0A806KCQ5</accession>
<dbReference type="InterPro" id="IPR016518">
    <property type="entry name" value="Alpha-L-fucosidase"/>
</dbReference>
<evidence type="ECO:0000259" key="1">
    <source>
        <dbReference type="Pfam" id="PF14498"/>
    </source>
</evidence>
<feature type="domain" description="Alpha fucosidase A-like C-terminal" evidence="2">
    <location>
        <begin position="673"/>
        <end position="748"/>
    </location>
</feature>
<dbReference type="PANTHER" id="PTHR31084">
    <property type="entry name" value="ALPHA-L-FUCOSIDASE 2"/>
    <property type="match status" value="1"/>
</dbReference>
<evidence type="ECO:0000313" key="4">
    <source>
        <dbReference type="EMBL" id="AGS52365.1"/>
    </source>
</evidence>
<sequence>MMSNIPNNKHNSLLWYKSPAKVWTEALPVGNGRLGAMVFGGISNERIQLNEDSLWSGGFRDRNNCNAKTNLGQIRSLLKDGKIPEAENLARYSLTGLPEFQRAYQTLGDLFLCFHNMDSGQAPVEYIRSLDLENAVSAVSYKLNGYIYEREVFASFPADIIAIRLTTTNPEGMSFDARIVRSRFCDNSGKIEEDTVFVDSISGGEDGISFCCMACGAAKDGTMNVLGEYIVFNKVTEAFIFINALTSFRSTKIKDDCLSVLRAAKNTGYEKLRKAHIADYQNLENRLSLKLETIDEASGYPVNERLEKFQKDYSDTGLIELYFRYGRYLLISCSRKGTLPANLQGIWCNDFLPPWDSKYTININTQMNYWPAEICNLSECHLPLFEHIRRMYENGKHTARQMYGAGGFTAHHNTDIWGDTAPQDTWIPATYWVMGAAWLCLHIWEHYQYTPDRNFLQEYFYLIKDAALFFVDFLVENDRGEMIVSPSVSPENTYILPDGTHGRLCNGCAMDSQILTELFNACIASCRILDTELELAKTLEAITAKLPPIRIGKNGTIQEWMEDYDEAEPGHRHISHLFALYPGTQITVDTPELAAAARRTLERRLSHGGGHTGWSRAWIANFWAKLGDAEKASENIDLLLAKSTLPNLFDNHPPFQIDGNFGGIAAIANMLLQSEPGCLKILPTLPCKWRSGEVKGLRAKGGLTVNIAWNNGTLLYAVLTGQHEYECTVVYGNIENTVTFSEGKPVKLDSDLKHVRF</sequence>
<evidence type="ECO:0000259" key="2">
    <source>
        <dbReference type="Pfam" id="PF21307"/>
    </source>
</evidence>
<dbReference type="InterPro" id="IPR049053">
    <property type="entry name" value="AFCA-like_C"/>
</dbReference>
<dbReference type="InterPro" id="IPR012341">
    <property type="entry name" value="6hp_glycosidase-like_sf"/>
</dbReference>
<dbReference type="InterPro" id="IPR008928">
    <property type="entry name" value="6-hairpin_glycosidase_sf"/>
</dbReference>
<dbReference type="Pfam" id="PF22124">
    <property type="entry name" value="Glyco_hydro_95_cat"/>
    <property type="match status" value="1"/>
</dbReference>
<dbReference type="Gene3D" id="1.50.10.10">
    <property type="match status" value="1"/>
</dbReference>
<dbReference type="SUPFAM" id="SSF48208">
    <property type="entry name" value="Six-hairpin glycosidases"/>
    <property type="match status" value="1"/>
</dbReference>
<organism evidence="4">
    <name type="scientific">uncultured bacterium contig00073</name>
    <dbReference type="NCBI Taxonomy" id="1181552"/>
    <lineage>
        <taxon>Bacteria</taxon>
        <taxon>environmental samples</taxon>
    </lineage>
</organism>
<dbReference type="PIRSF" id="PIRSF007663">
    <property type="entry name" value="UCP007663"/>
    <property type="match status" value="1"/>
</dbReference>
<evidence type="ECO:0000259" key="3">
    <source>
        <dbReference type="Pfam" id="PF22124"/>
    </source>
</evidence>
<dbReference type="Pfam" id="PF21307">
    <property type="entry name" value="Glyco_hydro_95_C"/>
    <property type="match status" value="1"/>
</dbReference>
<protein>
    <submittedName>
        <fullName evidence="4">Alpha-L-fucosidase</fullName>
    </submittedName>
</protein>
<feature type="domain" description="Glycosyl hydrolase family 95 N-terminal" evidence="1">
    <location>
        <begin position="14"/>
        <end position="250"/>
    </location>
</feature>
<reference evidence="4" key="1">
    <citation type="submission" date="2012-03" db="EMBL/GenBank/DDBJ databases">
        <title>Functional metagenomics reveals considerable lignocellulase gene clusters in the gut microbiome of a wood-feeding higher termite.</title>
        <authorList>
            <person name="Liu N."/>
        </authorList>
    </citation>
    <scope>NUCLEOTIDE SEQUENCE</scope>
</reference>
<dbReference type="AlphaFoldDB" id="A0A806KCQ5"/>
<feature type="domain" description="Glycosyl hydrolase family 95 catalytic" evidence="3">
    <location>
        <begin position="268"/>
        <end position="671"/>
    </location>
</feature>
<dbReference type="GO" id="GO:0005975">
    <property type="term" value="P:carbohydrate metabolic process"/>
    <property type="evidence" value="ECO:0007669"/>
    <property type="project" value="InterPro"/>
</dbReference>
<dbReference type="InterPro" id="IPR054363">
    <property type="entry name" value="GH95_cat"/>
</dbReference>
<dbReference type="Pfam" id="PF14498">
    <property type="entry name" value="Glyco_hyd_65N_2"/>
    <property type="match status" value="1"/>
</dbReference>
<dbReference type="FunFam" id="1.50.10.10:FF:000028">
    <property type="entry name" value="Alpha-L-fucosidase 2"/>
    <property type="match status" value="1"/>
</dbReference>
<dbReference type="EMBL" id="JQ844190">
    <property type="protein sequence ID" value="AGS52365.1"/>
    <property type="molecule type" value="Genomic_DNA"/>
</dbReference>
<dbReference type="GO" id="GO:0004560">
    <property type="term" value="F:alpha-L-fucosidase activity"/>
    <property type="evidence" value="ECO:0007669"/>
    <property type="project" value="InterPro"/>
</dbReference>
<proteinExistence type="predicted"/>
<name>A0A806KCQ5_9BACT</name>
<dbReference type="PANTHER" id="PTHR31084:SF0">
    <property type="entry name" value="ALPHA-L-FUCOSIDASE 2"/>
    <property type="match status" value="1"/>
</dbReference>
<dbReference type="InterPro" id="IPR027414">
    <property type="entry name" value="GH95_N_dom"/>
</dbReference>